<evidence type="ECO:0000256" key="1">
    <source>
        <dbReference type="SAM" id="SignalP"/>
    </source>
</evidence>
<evidence type="ECO:0000313" key="2">
    <source>
        <dbReference type="EMBL" id="KAL3089693.1"/>
    </source>
</evidence>
<organism evidence="2 3">
    <name type="scientific">Heterodera trifolii</name>
    <dbReference type="NCBI Taxonomy" id="157864"/>
    <lineage>
        <taxon>Eukaryota</taxon>
        <taxon>Metazoa</taxon>
        <taxon>Ecdysozoa</taxon>
        <taxon>Nematoda</taxon>
        <taxon>Chromadorea</taxon>
        <taxon>Rhabditida</taxon>
        <taxon>Tylenchina</taxon>
        <taxon>Tylenchomorpha</taxon>
        <taxon>Tylenchoidea</taxon>
        <taxon>Heteroderidae</taxon>
        <taxon>Heteroderinae</taxon>
        <taxon>Heterodera</taxon>
    </lineage>
</organism>
<protein>
    <recommendedName>
        <fullName evidence="4">Effector protein</fullName>
    </recommendedName>
</protein>
<accession>A0ABD2JGW4</accession>
<keyword evidence="3" id="KW-1185">Reference proteome</keyword>
<dbReference type="AlphaFoldDB" id="A0ABD2JGW4"/>
<gene>
    <name evidence="2" type="ORF">niasHT_020472</name>
</gene>
<evidence type="ECO:0000313" key="3">
    <source>
        <dbReference type="Proteomes" id="UP001620626"/>
    </source>
</evidence>
<dbReference type="EMBL" id="JBICBT010000977">
    <property type="protein sequence ID" value="KAL3089693.1"/>
    <property type="molecule type" value="Genomic_DNA"/>
</dbReference>
<proteinExistence type="predicted"/>
<comment type="caution">
    <text evidence="2">The sequence shown here is derived from an EMBL/GenBank/DDBJ whole genome shotgun (WGS) entry which is preliminary data.</text>
</comment>
<feature type="signal peptide" evidence="1">
    <location>
        <begin position="1"/>
        <end position="20"/>
    </location>
</feature>
<evidence type="ECO:0008006" key="4">
    <source>
        <dbReference type="Google" id="ProtNLM"/>
    </source>
</evidence>
<name>A0ABD2JGW4_9BILA</name>
<sequence>MPSNTLLILCLLAFFALTNGNANNDNDDEDTDIELFVRERCDSACEDPGETSEECAFVCLNCVQTECQHCTNGTESNGGTKEKCKKCFEENKAKCVQ</sequence>
<dbReference type="Proteomes" id="UP001620626">
    <property type="component" value="Unassembled WGS sequence"/>
</dbReference>
<keyword evidence="1" id="KW-0732">Signal</keyword>
<feature type="chain" id="PRO_5044840833" description="Effector protein" evidence="1">
    <location>
        <begin position="21"/>
        <end position="97"/>
    </location>
</feature>
<reference evidence="2 3" key="1">
    <citation type="submission" date="2024-10" db="EMBL/GenBank/DDBJ databases">
        <authorList>
            <person name="Kim D."/>
        </authorList>
    </citation>
    <scope>NUCLEOTIDE SEQUENCE [LARGE SCALE GENOMIC DNA]</scope>
    <source>
        <strain evidence="2">BH-2024</strain>
    </source>
</reference>